<keyword evidence="3" id="KW-1185">Reference proteome</keyword>
<dbReference type="STRING" id="442562.Rumeso_01762"/>
<protein>
    <submittedName>
        <fullName evidence="2">GTP-binding protein EngB</fullName>
    </submittedName>
</protein>
<dbReference type="PATRIC" id="fig|442562.3.peg.1746"/>
<sequence length="64" mass="6582">MTKLTFPEAPVPDEASLERGRLLFAGQVDFLKGVVAMSGLPPPTGPRSASPAAPTSASRASSTR</sequence>
<dbReference type="HOGENOM" id="CLU_2865072_0_0_5"/>
<feature type="region of interest" description="Disordered" evidence="1">
    <location>
        <begin position="37"/>
        <end position="64"/>
    </location>
</feature>
<feature type="compositionally biased region" description="Low complexity" evidence="1">
    <location>
        <begin position="46"/>
        <end position="64"/>
    </location>
</feature>
<name>A0A017HSR8_9RHOB</name>
<reference evidence="2 3" key="1">
    <citation type="submission" date="2013-02" db="EMBL/GenBank/DDBJ databases">
        <authorList>
            <person name="Fiebig A."/>
            <person name="Goeker M."/>
            <person name="Klenk H.-P.P."/>
        </authorList>
    </citation>
    <scope>NUCLEOTIDE SEQUENCE [LARGE SCALE GENOMIC DNA]</scope>
    <source>
        <strain evidence="2 3">DSM 19309</strain>
    </source>
</reference>
<proteinExistence type="predicted"/>
<dbReference type="AlphaFoldDB" id="A0A017HSR8"/>
<evidence type="ECO:0000313" key="2">
    <source>
        <dbReference type="EMBL" id="EYD76804.1"/>
    </source>
</evidence>
<dbReference type="Proteomes" id="UP000019666">
    <property type="component" value="Unassembled WGS sequence"/>
</dbReference>
<gene>
    <name evidence="2" type="ORF">Rumeso_01762</name>
</gene>
<organism evidence="2 3">
    <name type="scientific">Rubellimicrobium mesophilum DSM 19309</name>
    <dbReference type="NCBI Taxonomy" id="442562"/>
    <lineage>
        <taxon>Bacteria</taxon>
        <taxon>Pseudomonadati</taxon>
        <taxon>Pseudomonadota</taxon>
        <taxon>Alphaproteobacteria</taxon>
        <taxon>Rhodobacterales</taxon>
        <taxon>Roseobacteraceae</taxon>
        <taxon>Rubellimicrobium</taxon>
    </lineage>
</organism>
<evidence type="ECO:0000313" key="3">
    <source>
        <dbReference type="Proteomes" id="UP000019666"/>
    </source>
</evidence>
<evidence type="ECO:0000256" key="1">
    <source>
        <dbReference type="SAM" id="MobiDB-lite"/>
    </source>
</evidence>
<comment type="caution">
    <text evidence="2">The sequence shown here is derived from an EMBL/GenBank/DDBJ whole genome shotgun (WGS) entry which is preliminary data.</text>
</comment>
<accession>A0A017HSR8</accession>
<dbReference type="EMBL" id="AOSK01000041">
    <property type="protein sequence ID" value="EYD76804.1"/>
    <property type="molecule type" value="Genomic_DNA"/>
</dbReference>